<protein>
    <submittedName>
        <fullName evidence="1">Uncharacterized protein</fullName>
    </submittedName>
</protein>
<accession>I1CQR0</accession>
<dbReference type="RefSeq" id="XP_067526186.1">
    <property type="nucleotide sequence ID" value="XM_067670085.1"/>
</dbReference>
<sequence>MGSSRKELDGSVVICISKCLRSSANASCSPGDLSQPLASSLQRRRSIHSAVPDLLQDATRATLTTGFCQSGHRPDVQASKDASFHFTGSIETSSLTTALLGPIPVSTWMVSPSRN</sequence>
<keyword evidence="2" id="KW-1185">Reference proteome</keyword>
<dbReference type="VEuPathDB" id="FungiDB:RO3G_15501"/>
<dbReference type="Proteomes" id="UP000009138">
    <property type="component" value="Unassembled WGS sequence"/>
</dbReference>
<dbReference type="GeneID" id="93622466"/>
<proteinExistence type="predicted"/>
<gene>
    <name evidence="1" type="ORF">RO3G_15501</name>
</gene>
<dbReference type="EMBL" id="CH476747">
    <property type="protein sequence ID" value="EIE90790.1"/>
    <property type="molecule type" value="Genomic_DNA"/>
</dbReference>
<evidence type="ECO:0000313" key="2">
    <source>
        <dbReference type="Proteomes" id="UP000009138"/>
    </source>
</evidence>
<organism evidence="1 2">
    <name type="scientific">Rhizopus delemar (strain RA 99-880 / ATCC MYA-4621 / FGSC 9543 / NRRL 43880)</name>
    <name type="common">Mucormycosis agent</name>
    <name type="synonym">Rhizopus arrhizus var. delemar</name>
    <dbReference type="NCBI Taxonomy" id="246409"/>
    <lineage>
        <taxon>Eukaryota</taxon>
        <taxon>Fungi</taxon>
        <taxon>Fungi incertae sedis</taxon>
        <taxon>Mucoromycota</taxon>
        <taxon>Mucoromycotina</taxon>
        <taxon>Mucoromycetes</taxon>
        <taxon>Mucorales</taxon>
        <taxon>Mucorineae</taxon>
        <taxon>Rhizopodaceae</taxon>
        <taxon>Rhizopus</taxon>
    </lineage>
</organism>
<evidence type="ECO:0000313" key="1">
    <source>
        <dbReference type="EMBL" id="EIE90790.1"/>
    </source>
</evidence>
<dbReference type="InParanoid" id="I1CQR0"/>
<reference evidence="1 2" key="1">
    <citation type="journal article" date="2009" name="PLoS Genet.">
        <title>Genomic analysis of the basal lineage fungus Rhizopus oryzae reveals a whole-genome duplication.</title>
        <authorList>
            <person name="Ma L.-J."/>
            <person name="Ibrahim A.S."/>
            <person name="Skory C."/>
            <person name="Grabherr M.G."/>
            <person name="Burger G."/>
            <person name="Butler M."/>
            <person name="Elias M."/>
            <person name="Idnurm A."/>
            <person name="Lang B.F."/>
            <person name="Sone T."/>
            <person name="Abe A."/>
            <person name="Calvo S.E."/>
            <person name="Corrochano L.M."/>
            <person name="Engels R."/>
            <person name="Fu J."/>
            <person name="Hansberg W."/>
            <person name="Kim J.-M."/>
            <person name="Kodira C.D."/>
            <person name="Koehrsen M.J."/>
            <person name="Liu B."/>
            <person name="Miranda-Saavedra D."/>
            <person name="O'Leary S."/>
            <person name="Ortiz-Castellanos L."/>
            <person name="Poulter R."/>
            <person name="Rodriguez-Romero J."/>
            <person name="Ruiz-Herrera J."/>
            <person name="Shen Y.-Q."/>
            <person name="Zeng Q."/>
            <person name="Galagan J."/>
            <person name="Birren B.W."/>
            <person name="Cuomo C.A."/>
            <person name="Wickes B.L."/>
        </authorList>
    </citation>
    <scope>NUCLEOTIDE SEQUENCE [LARGE SCALE GENOMIC DNA]</scope>
    <source>
        <strain evidence="2">RA 99-880 / ATCC MYA-4621 / FGSC 9543 / NRRL 43880</strain>
    </source>
</reference>
<name>I1CQR0_RHIO9</name>
<dbReference type="AlphaFoldDB" id="I1CQR0"/>